<keyword evidence="2" id="KW-1185">Reference proteome</keyword>
<dbReference type="EMBL" id="CP026261">
    <property type="protein sequence ID" value="AWP19339.1"/>
    <property type="molecule type" value="Genomic_DNA"/>
</dbReference>
<name>A0A2U9CU16_SCOMX</name>
<organism evidence="1 2">
    <name type="scientific">Scophthalmus maximus</name>
    <name type="common">Turbot</name>
    <name type="synonym">Psetta maxima</name>
    <dbReference type="NCBI Taxonomy" id="52904"/>
    <lineage>
        <taxon>Eukaryota</taxon>
        <taxon>Metazoa</taxon>
        <taxon>Chordata</taxon>
        <taxon>Craniata</taxon>
        <taxon>Vertebrata</taxon>
        <taxon>Euteleostomi</taxon>
        <taxon>Actinopterygii</taxon>
        <taxon>Neopterygii</taxon>
        <taxon>Teleostei</taxon>
        <taxon>Neoteleostei</taxon>
        <taxon>Acanthomorphata</taxon>
        <taxon>Carangaria</taxon>
        <taxon>Pleuronectiformes</taxon>
        <taxon>Pleuronectoidei</taxon>
        <taxon>Scophthalmidae</taxon>
        <taxon>Scophthalmus</taxon>
    </lineage>
</organism>
<sequence>MTPSPSPSPVRTSFTSKTLTSSHLRLALDMIYVPVLEDCSWKVDSYFEIFRRYAPLE</sequence>
<accession>A0A2U9CU16</accession>
<protein>
    <submittedName>
        <fullName evidence="1">Uncharacterized protein</fullName>
    </submittedName>
</protein>
<gene>
    <name evidence="1" type="ORF">SMAX5B_011229</name>
</gene>
<reference evidence="1 2" key="1">
    <citation type="submission" date="2017-12" db="EMBL/GenBank/DDBJ databases">
        <title>Integrating genomic resources of turbot (Scophthalmus maximus) in depth evaluation of genetic and physical mapping variation across individuals.</title>
        <authorList>
            <person name="Martinez P."/>
        </authorList>
    </citation>
    <scope>NUCLEOTIDE SEQUENCE [LARGE SCALE GENOMIC DNA]</scope>
</reference>
<evidence type="ECO:0000313" key="1">
    <source>
        <dbReference type="EMBL" id="AWP19339.1"/>
    </source>
</evidence>
<evidence type="ECO:0000313" key="2">
    <source>
        <dbReference type="Proteomes" id="UP000246464"/>
    </source>
</evidence>
<dbReference type="Proteomes" id="UP000246464">
    <property type="component" value="Chromosome 19"/>
</dbReference>
<proteinExistence type="predicted"/>
<dbReference type="AlphaFoldDB" id="A0A2U9CU16"/>